<feature type="domain" description="O-acyltransferase WSD1-like N-terminal" evidence="11">
    <location>
        <begin position="41"/>
        <end position="172"/>
    </location>
</feature>
<comment type="caution">
    <text evidence="13">The sequence shown here is derived from an EMBL/GenBank/DDBJ whole genome shotgun (WGS) entry which is preliminary data.</text>
</comment>
<dbReference type="Gene3D" id="3.30.559.10">
    <property type="entry name" value="Chloramphenicol acetyltransferase-like domain"/>
    <property type="match status" value="1"/>
</dbReference>
<keyword evidence="14" id="KW-1185">Reference proteome</keyword>
<dbReference type="InterPro" id="IPR009721">
    <property type="entry name" value="O-acyltransferase_WSD1_C"/>
</dbReference>
<evidence type="ECO:0000313" key="13">
    <source>
        <dbReference type="EMBL" id="KAF9623065.1"/>
    </source>
</evidence>
<dbReference type="GO" id="GO:0005789">
    <property type="term" value="C:endoplasmic reticulum membrane"/>
    <property type="evidence" value="ECO:0007669"/>
    <property type="project" value="UniProtKB-SubCell"/>
</dbReference>
<keyword evidence="5" id="KW-0808">Transferase</keyword>
<dbReference type="Proteomes" id="UP000631114">
    <property type="component" value="Unassembled WGS sequence"/>
</dbReference>
<evidence type="ECO:0000256" key="1">
    <source>
        <dbReference type="ARBA" id="ARBA00004162"/>
    </source>
</evidence>
<evidence type="ECO:0000256" key="10">
    <source>
        <dbReference type="ARBA" id="ARBA00048109"/>
    </source>
</evidence>
<evidence type="ECO:0000313" key="14">
    <source>
        <dbReference type="Proteomes" id="UP000631114"/>
    </source>
</evidence>
<comment type="catalytic activity">
    <reaction evidence="9">
        <text>a long chain fatty alcohol + a fatty acyl-CoA = a long-chain alcohol wax ester + CoA</text>
        <dbReference type="Rhea" id="RHEA:38443"/>
        <dbReference type="ChEBI" id="CHEBI:17135"/>
        <dbReference type="ChEBI" id="CHEBI:57287"/>
        <dbReference type="ChEBI" id="CHEBI:77636"/>
        <dbReference type="ChEBI" id="CHEBI:235323"/>
        <dbReference type="EC" id="2.3.1.75"/>
    </reaction>
</comment>
<dbReference type="Pfam" id="PF03007">
    <property type="entry name" value="WS_DGAT_cat"/>
    <property type="match status" value="1"/>
</dbReference>
<dbReference type="GO" id="GO:0005886">
    <property type="term" value="C:plasma membrane"/>
    <property type="evidence" value="ECO:0007669"/>
    <property type="project" value="UniProtKB-SubCell"/>
</dbReference>
<dbReference type="GO" id="GO:0047196">
    <property type="term" value="F:long-chain-alcohol O-fatty-acyltransferase activity"/>
    <property type="evidence" value="ECO:0007669"/>
    <property type="project" value="UniProtKB-EC"/>
</dbReference>
<comment type="similarity">
    <text evidence="8">In the N-terminal section; belongs to the long-chain O-acyltransferase family.</text>
</comment>
<gene>
    <name evidence="13" type="ORF">IFM89_036201</name>
</gene>
<keyword evidence="7" id="KW-0012">Acyltransferase</keyword>
<dbReference type="GO" id="GO:0019432">
    <property type="term" value="P:triglyceride biosynthetic process"/>
    <property type="evidence" value="ECO:0007669"/>
    <property type="project" value="UniProtKB-UniPathway"/>
</dbReference>
<dbReference type="SUPFAM" id="SSF52777">
    <property type="entry name" value="CoA-dependent acyltransferases"/>
    <property type="match status" value="1"/>
</dbReference>
<dbReference type="AlphaFoldDB" id="A0A835M8C7"/>
<evidence type="ECO:0000256" key="3">
    <source>
        <dbReference type="ARBA" id="ARBA00004771"/>
    </source>
</evidence>
<evidence type="ECO:0008006" key="15">
    <source>
        <dbReference type="Google" id="ProtNLM"/>
    </source>
</evidence>
<evidence type="ECO:0000256" key="8">
    <source>
        <dbReference type="ARBA" id="ARBA00024360"/>
    </source>
</evidence>
<comment type="pathway">
    <text evidence="3">Glycerolipid metabolism; triacylglycerol biosynthesis.</text>
</comment>
<evidence type="ECO:0000256" key="2">
    <source>
        <dbReference type="ARBA" id="ARBA00004586"/>
    </source>
</evidence>
<evidence type="ECO:0000256" key="9">
    <source>
        <dbReference type="ARBA" id="ARBA00047604"/>
    </source>
</evidence>
<dbReference type="PANTHER" id="PTHR31650:SF41">
    <property type="entry name" value="O-ACYLTRANSFERASE WSD1-LIKE ISOFORM X1"/>
    <property type="match status" value="1"/>
</dbReference>
<accession>A0A835M8C7</accession>
<evidence type="ECO:0000259" key="11">
    <source>
        <dbReference type="Pfam" id="PF03007"/>
    </source>
</evidence>
<comment type="pathway">
    <text evidence="4">Lipid metabolism.</text>
</comment>
<dbReference type="PANTHER" id="PTHR31650">
    <property type="entry name" value="O-ACYLTRANSFERASE (WSD1-LIKE) FAMILY PROTEIN"/>
    <property type="match status" value="1"/>
</dbReference>
<evidence type="ECO:0000256" key="4">
    <source>
        <dbReference type="ARBA" id="ARBA00005189"/>
    </source>
</evidence>
<evidence type="ECO:0000259" key="12">
    <source>
        <dbReference type="Pfam" id="PF06974"/>
    </source>
</evidence>
<dbReference type="Pfam" id="PF06974">
    <property type="entry name" value="WS_DGAT_C"/>
    <property type="match status" value="1"/>
</dbReference>
<dbReference type="InterPro" id="IPR023213">
    <property type="entry name" value="CAT-like_dom_sf"/>
</dbReference>
<dbReference type="OrthoDB" id="619536at2759"/>
<dbReference type="InterPro" id="IPR004255">
    <property type="entry name" value="O-acyltransferase_WSD1_N"/>
</dbReference>
<sequence length="469" mass="53167">MSSPKKEVEEDEPVTPAGRMFLQPEMDQVINCAIGLQHPIDLQAFKEAIKKSMMVQHPRFRSLYVKDKHGREHWRKVKEVDIDKHVFEQSITKDDVCKVADDDEEVVNEYLADLAVSSPLKTDKPLWEIHVLRDQKCLILRIHHSLGDGVSLMSLFLTCCRRVGHPDELPNIGPALTGGIKDTTSIFAKVWRLVLVSLLTLVFVLKFILRSLWVKDEKTVISGGYEVELWPRKLATAKFKLEDMKLVKKAVNNGTINDVLFGVISSGLTRYLDMRSSKEIKEGHQFTGLAMVNIRQQPGLQDLSDLMKNESLSRWGNQFGFILLPLYHHKDIDDPLQYMRRAKAMLDRKKLSLEAHFSYRIGKLVMSLLGPKVAALLNYRVICNTSFTISNVVGPQEELMFAENPITYLRVNSTSLSHAITMHMVSYAGNADMQILVAKEIIPDPQVLAKCFQDALLEMKDAAMGAKIQ</sequence>
<feature type="domain" description="O-acyltransferase WSD1 C-terminal" evidence="12">
    <location>
        <begin position="315"/>
        <end position="460"/>
    </location>
</feature>
<evidence type="ECO:0000256" key="7">
    <source>
        <dbReference type="ARBA" id="ARBA00023315"/>
    </source>
</evidence>
<name>A0A835M8C7_9MAGN</name>
<dbReference type="EMBL" id="JADFTS010000002">
    <property type="protein sequence ID" value="KAF9623065.1"/>
    <property type="molecule type" value="Genomic_DNA"/>
</dbReference>
<dbReference type="GO" id="GO:0004144">
    <property type="term" value="F:diacylglycerol O-acyltransferase activity"/>
    <property type="evidence" value="ECO:0007669"/>
    <property type="project" value="UniProtKB-EC"/>
</dbReference>
<proteinExistence type="inferred from homology"/>
<dbReference type="InterPro" id="IPR045034">
    <property type="entry name" value="O-acyltransferase_WSD1-like"/>
</dbReference>
<protein>
    <recommendedName>
        <fullName evidence="15">Diacylglycerol O-acyltransferase</fullName>
    </recommendedName>
</protein>
<evidence type="ECO:0000256" key="6">
    <source>
        <dbReference type="ARBA" id="ARBA00022824"/>
    </source>
</evidence>
<dbReference type="UniPathway" id="UPA00282"/>
<evidence type="ECO:0000256" key="5">
    <source>
        <dbReference type="ARBA" id="ARBA00022679"/>
    </source>
</evidence>
<keyword evidence="6" id="KW-0256">Endoplasmic reticulum</keyword>
<comment type="subcellular location">
    <subcellularLocation>
        <location evidence="1">Cell membrane</location>
        <topology evidence="1">Single-pass membrane protein</topology>
    </subcellularLocation>
    <subcellularLocation>
        <location evidence="2">Endoplasmic reticulum membrane</location>
    </subcellularLocation>
</comment>
<reference evidence="13 14" key="1">
    <citation type="submission" date="2020-10" db="EMBL/GenBank/DDBJ databases">
        <title>The Coptis chinensis genome and diversification of protoberbering-type alkaloids.</title>
        <authorList>
            <person name="Wang B."/>
            <person name="Shu S."/>
            <person name="Song C."/>
            <person name="Liu Y."/>
        </authorList>
    </citation>
    <scope>NUCLEOTIDE SEQUENCE [LARGE SCALE GENOMIC DNA]</scope>
    <source>
        <strain evidence="13">HL-2020</strain>
        <tissue evidence="13">Leaf</tissue>
    </source>
</reference>
<comment type="catalytic activity">
    <reaction evidence="10">
        <text>an acyl-CoA + a 1,2-diacyl-sn-glycerol = a triacyl-sn-glycerol + CoA</text>
        <dbReference type="Rhea" id="RHEA:10868"/>
        <dbReference type="ChEBI" id="CHEBI:17815"/>
        <dbReference type="ChEBI" id="CHEBI:57287"/>
        <dbReference type="ChEBI" id="CHEBI:58342"/>
        <dbReference type="ChEBI" id="CHEBI:64615"/>
        <dbReference type="EC" id="2.3.1.20"/>
    </reaction>
</comment>
<organism evidence="13 14">
    <name type="scientific">Coptis chinensis</name>
    <dbReference type="NCBI Taxonomy" id="261450"/>
    <lineage>
        <taxon>Eukaryota</taxon>
        <taxon>Viridiplantae</taxon>
        <taxon>Streptophyta</taxon>
        <taxon>Embryophyta</taxon>
        <taxon>Tracheophyta</taxon>
        <taxon>Spermatophyta</taxon>
        <taxon>Magnoliopsida</taxon>
        <taxon>Ranunculales</taxon>
        <taxon>Ranunculaceae</taxon>
        <taxon>Coptidoideae</taxon>
        <taxon>Coptis</taxon>
    </lineage>
</organism>